<comment type="caution">
    <text evidence="11">The sequence shown here is derived from an EMBL/GenBank/DDBJ whole genome shotgun (WGS) entry which is preliminary data.</text>
</comment>
<dbReference type="InterPro" id="IPR014854">
    <property type="entry name" value="Nse4_C"/>
</dbReference>
<protein>
    <recommendedName>
        <fullName evidence="7">Non-structural maintenance of chromosomes element 4</fullName>
    </recommendedName>
</protein>
<keyword evidence="6 7" id="KW-0539">Nucleus</keyword>
<feature type="domain" description="Nse4/EID protein Nse3/MAGE-binding" evidence="10">
    <location>
        <begin position="136"/>
        <end position="189"/>
    </location>
</feature>
<comment type="subcellular location">
    <subcellularLocation>
        <location evidence="1 7">Nucleus</location>
    </subcellularLocation>
</comment>
<dbReference type="GO" id="GO:0005634">
    <property type="term" value="C:nucleus"/>
    <property type="evidence" value="ECO:0007669"/>
    <property type="project" value="UniProtKB-SubCell"/>
</dbReference>
<organism evidence="11 12">
    <name type="scientific">Diatrype stigma</name>
    <dbReference type="NCBI Taxonomy" id="117547"/>
    <lineage>
        <taxon>Eukaryota</taxon>
        <taxon>Fungi</taxon>
        <taxon>Dikarya</taxon>
        <taxon>Ascomycota</taxon>
        <taxon>Pezizomycotina</taxon>
        <taxon>Sordariomycetes</taxon>
        <taxon>Xylariomycetidae</taxon>
        <taxon>Xylariales</taxon>
        <taxon>Diatrypaceae</taxon>
        <taxon>Diatrype</taxon>
    </lineage>
</organism>
<dbReference type="Pfam" id="PF15412">
    <property type="entry name" value="Nse4-Nse3_bdg"/>
    <property type="match status" value="1"/>
</dbReference>
<feature type="domain" description="Non-structural maintenance of chromosome element 4 C-terminal" evidence="9">
    <location>
        <begin position="341"/>
        <end position="429"/>
    </location>
</feature>
<accession>A0AAN9UWK7</accession>
<evidence type="ECO:0000256" key="5">
    <source>
        <dbReference type="ARBA" id="ARBA00023204"/>
    </source>
</evidence>
<feature type="compositionally biased region" description="Acidic residues" evidence="8">
    <location>
        <begin position="208"/>
        <end position="219"/>
    </location>
</feature>
<evidence type="ECO:0000256" key="6">
    <source>
        <dbReference type="ARBA" id="ARBA00023242"/>
    </source>
</evidence>
<dbReference type="GO" id="GO:0006310">
    <property type="term" value="P:DNA recombination"/>
    <property type="evidence" value="ECO:0007669"/>
    <property type="project" value="UniProtKB-UniRule"/>
</dbReference>
<name>A0AAN9UWK7_9PEZI</name>
<feature type="compositionally biased region" description="Basic and acidic residues" evidence="8">
    <location>
        <begin position="19"/>
        <end position="34"/>
    </location>
</feature>
<evidence type="ECO:0000256" key="2">
    <source>
        <dbReference type="ARBA" id="ARBA00008997"/>
    </source>
</evidence>
<feature type="region of interest" description="Disordered" evidence="8">
    <location>
        <begin position="1"/>
        <end position="86"/>
    </location>
</feature>
<dbReference type="Proteomes" id="UP001320420">
    <property type="component" value="Unassembled WGS sequence"/>
</dbReference>
<evidence type="ECO:0000256" key="1">
    <source>
        <dbReference type="ARBA" id="ARBA00004123"/>
    </source>
</evidence>
<evidence type="ECO:0000259" key="9">
    <source>
        <dbReference type="Pfam" id="PF08743"/>
    </source>
</evidence>
<dbReference type="PANTHER" id="PTHR16140:SF0">
    <property type="entry name" value="NON-STRUCTURAL MAINTENANCE OF CHROMOSOMES ELEMENT 4"/>
    <property type="match status" value="1"/>
</dbReference>
<keyword evidence="4 7" id="KW-0233">DNA recombination</keyword>
<evidence type="ECO:0000313" key="12">
    <source>
        <dbReference type="Proteomes" id="UP001320420"/>
    </source>
</evidence>
<dbReference type="GO" id="GO:0006281">
    <property type="term" value="P:DNA repair"/>
    <property type="evidence" value="ECO:0007669"/>
    <property type="project" value="UniProtKB-UniRule"/>
</dbReference>
<comment type="subunit">
    <text evidence="7">Component of the SMC5-SMC6 complex.</text>
</comment>
<dbReference type="GO" id="GO:0030915">
    <property type="term" value="C:Smc5-Smc6 complex"/>
    <property type="evidence" value="ECO:0007669"/>
    <property type="project" value="UniProtKB-UniRule"/>
</dbReference>
<dbReference type="EMBL" id="JAKJXP020000019">
    <property type="protein sequence ID" value="KAK7754632.1"/>
    <property type="molecule type" value="Genomic_DNA"/>
</dbReference>
<proteinExistence type="inferred from homology"/>
<keyword evidence="3 7" id="KW-0227">DNA damage</keyword>
<evidence type="ECO:0000256" key="7">
    <source>
        <dbReference type="RuleBase" id="RU365071"/>
    </source>
</evidence>
<evidence type="ECO:0000256" key="8">
    <source>
        <dbReference type="SAM" id="MobiDB-lite"/>
    </source>
</evidence>
<dbReference type="InterPro" id="IPR027786">
    <property type="entry name" value="Nse4/EID"/>
</dbReference>
<dbReference type="Pfam" id="PF08743">
    <property type="entry name" value="Nse4_C"/>
    <property type="match status" value="1"/>
</dbReference>
<evidence type="ECO:0000256" key="3">
    <source>
        <dbReference type="ARBA" id="ARBA00022763"/>
    </source>
</evidence>
<feature type="compositionally biased region" description="Low complexity" evidence="8">
    <location>
        <begin position="1"/>
        <end position="17"/>
    </location>
</feature>
<keyword evidence="5 7" id="KW-0234">DNA repair</keyword>
<comment type="function">
    <text evidence="7">Component of the SMC5-SMC6 complex, that promotes sister chromatid alignment after DNA damage and facilitates double-stranded DNA breaks (DSBs) repair via homologous recombination between sister chromatids.</text>
</comment>
<feature type="region of interest" description="Disordered" evidence="8">
    <location>
        <begin position="184"/>
        <end position="219"/>
    </location>
</feature>
<evidence type="ECO:0000259" key="10">
    <source>
        <dbReference type="Pfam" id="PF15412"/>
    </source>
</evidence>
<evidence type="ECO:0000313" key="11">
    <source>
        <dbReference type="EMBL" id="KAK7754632.1"/>
    </source>
</evidence>
<sequence>MSSQSSSMEPDSPGSSSNKENRHSNLVMRDKGKAPEGSSRRKRALTSGPTSSSSRRRTREPDILINDEDDDSNQYDPDQSLEEKRQVQRGLRSLLRDLTENNDEYLQPDSTGLHETLRKANELSAGIKQTTEATIDSRLLVNTVNASYRKTVRLTSGNIAQGVDVDEFVSKCIAYMRLGGGIAEDDAPELTSTQQQRRRPGRGAVGGGDDDDEDEIGDEGDMFNWEHLGRFACLPHIRRPATAGFLLGPLSVEKKVRKIVKRSAPFRPGNLRETRPEVLNAEDVQRSEKNDLTAICSKILQRLEKVCGEAQDRVEAAVERGASDEEQARLMQKYGLRSTGGIDLFKFVINPRSFGQSVENIFYVSFLIRDGRIQVEFDEDGLASLQPVGQDDDPGANKNGAQKQQAVLSIDMQTWRDIIDAFEITESMIEHRQEQSHKGPGARDGHLQ</sequence>
<feature type="region of interest" description="Disordered" evidence="8">
    <location>
        <begin position="384"/>
        <end position="404"/>
    </location>
</feature>
<evidence type="ECO:0000256" key="4">
    <source>
        <dbReference type="ARBA" id="ARBA00023172"/>
    </source>
</evidence>
<reference evidence="11 12" key="1">
    <citation type="submission" date="2024-02" db="EMBL/GenBank/DDBJ databases">
        <title>De novo assembly and annotation of 12 fungi associated with fruit tree decline syndrome in Ontario, Canada.</title>
        <authorList>
            <person name="Sulman M."/>
            <person name="Ellouze W."/>
            <person name="Ilyukhin E."/>
        </authorList>
    </citation>
    <scope>NUCLEOTIDE SEQUENCE [LARGE SCALE GENOMIC DNA]</scope>
    <source>
        <strain evidence="11 12">M11/M66-122</strain>
    </source>
</reference>
<dbReference type="PANTHER" id="PTHR16140">
    <property type="entry name" value="NON-STRUCTURAL MAINTENANCE OF CHROMOSOMES ELEMENT 4"/>
    <property type="match status" value="1"/>
</dbReference>
<comment type="similarity">
    <text evidence="2 7">Belongs to the NSE4 family.</text>
</comment>
<keyword evidence="12" id="KW-1185">Reference proteome</keyword>
<dbReference type="AlphaFoldDB" id="A0AAN9UWK7"/>
<gene>
    <name evidence="11" type="ORF">SLS62_003416</name>
</gene>
<dbReference type="InterPro" id="IPR029225">
    <property type="entry name" value="Nse4_Nse3-bd"/>
</dbReference>